<feature type="region of interest" description="Disordered" evidence="1">
    <location>
        <begin position="946"/>
        <end position="989"/>
    </location>
</feature>
<proteinExistence type="predicted"/>
<protein>
    <submittedName>
        <fullName evidence="3">Uncharacterized protein LOC115884875</fullName>
    </submittedName>
</protein>
<dbReference type="KEGG" id="soy:115884875"/>
<feature type="compositionally biased region" description="Basic residues" evidence="1">
    <location>
        <begin position="51"/>
        <end position="67"/>
    </location>
</feature>
<feature type="region of interest" description="Disordered" evidence="1">
    <location>
        <begin position="1"/>
        <end position="21"/>
    </location>
</feature>
<feature type="region of interest" description="Disordered" evidence="1">
    <location>
        <begin position="582"/>
        <end position="603"/>
    </location>
</feature>
<evidence type="ECO:0000313" key="3">
    <source>
        <dbReference type="RefSeq" id="XP_030759441.1"/>
    </source>
</evidence>
<feature type="region of interest" description="Disordered" evidence="1">
    <location>
        <begin position="47"/>
        <end position="78"/>
    </location>
</feature>
<dbReference type="RefSeq" id="XP_030759441.1">
    <property type="nucleotide sequence ID" value="XM_030903581.1"/>
</dbReference>
<evidence type="ECO:0000313" key="2">
    <source>
        <dbReference type="Proteomes" id="UP000504635"/>
    </source>
</evidence>
<feature type="compositionally biased region" description="Polar residues" evidence="1">
    <location>
        <begin position="582"/>
        <end position="596"/>
    </location>
</feature>
<sequence length="1016" mass="116597">MGGVKTRDKTRQPLSEKTNILSMSGTNKSLDFKVVLTDVLKPQRQVDARKKTLKRDKSKTKNSKLIRRKDTGENTGESRCQTKDIKVVLEDVLEGEKLLESRKQPGKSRPNKVTQKKANVLKVLLEPLQNNQVIEPHKRNNGQTKLNTDDKGNKENISDLNVVLHDVLTNTKLVESQKRKLQKGPKVVENIKTSDLRSIICDNLRTKNSESHPNNDLDSIEAELTNLPENKTIHDNDEVLQNNIVAKNTTVNGNVRFKTLNVVLDPEFCKKSTNKTSNLKEIKSNCSNMNGFIKPCVNNLKKPQKEKVIKELTVSIPKLNGVRNNTNTIITEDNPEVCKNGFIKPCVNNLKKHQEEKDMKAIKESSMNIPKLNGVKNNIKTVTTEDNSRQLRKKEPKYYLEESDFDDSKLNTIPDKPKTPKSNNVPIYRIQVPEEPQKNKNKEDLYEFNDFSPKLKHPVKCMKVGRKSSILFDKDMHSILQKIEAQELKIQKKALKKKCQIRPKKYESKMNGIMESLRQKIKNKNKTPDKNENNINNIDPVSNIPTEKCNGVINNNKIIRINNFDDDINVIVHCSSTEVTKETALSNPPSSENITMRNKPPLPHSKPVNFDEISVCDNSNNFDQYPLHVTHDDHEKVESCSVFEEPPVESHFNQYSLPVTRANHEEIDSCFGFNEPPNVEIPKKIKIINNVVLQKEKTVDSPQKFDSRRPNANSTMRSPWRVNGISTNPHFLSVKNNALPRIDQEMVLDHTLAEKFQEPYSSTPVKNNTKPPRKEPVQQSILDFIESNIEKENRVFERSLFDCEEFNSPVKKNRRAARLEAIKLCLTLDEVDIVSSTPVKRKVLGDITNSSEERIEMVTLSDTYFGFDDSSNVISPRKNGLNNKNNLVSKPTRFDQSLLKTYTSKSKKNKVMSAQDTEVIEPEQSISIFEDSEDQNMEEIHIFEEPEDVLDQPSPILLKERKRRRKRLDSTGSEASDDEKRRKKHKKTKLEIEQEKWIAEFNKECDEIDHHELTLE</sequence>
<feature type="compositionally biased region" description="Basic and acidic residues" evidence="1">
    <location>
        <begin position="699"/>
        <end position="709"/>
    </location>
</feature>
<name>A0A6J2Y8A2_SITOR</name>
<dbReference type="Proteomes" id="UP000504635">
    <property type="component" value="Unplaced"/>
</dbReference>
<dbReference type="InParanoid" id="A0A6J2Y8A2"/>
<feature type="region of interest" description="Disordered" evidence="1">
    <location>
        <begin position="699"/>
        <end position="722"/>
    </location>
</feature>
<dbReference type="GeneID" id="115884875"/>
<reference evidence="3" key="1">
    <citation type="submission" date="2025-08" db="UniProtKB">
        <authorList>
            <consortium name="RefSeq"/>
        </authorList>
    </citation>
    <scope>IDENTIFICATION</scope>
    <source>
        <tissue evidence="3">Gonads</tissue>
    </source>
</reference>
<evidence type="ECO:0000256" key="1">
    <source>
        <dbReference type="SAM" id="MobiDB-lite"/>
    </source>
</evidence>
<keyword evidence="2" id="KW-1185">Reference proteome</keyword>
<organism evidence="2 3">
    <name type="scientific">Sitophilus oryzae</name>
    <name type="common">Rice weevil</name>
    <name type="synonym">Curculio oryzae</name>
    <dbReference type="NCBI Taxonomy" id="7048"/>
    <lineage>
        <taxon>Eukaryota</taxon>
        <taxon>Metazoa</taxon>
        <taxon>Ecdysozoa</taxon>
        <taxon>Arthropoda</taxon>
        <taxon>Hexapoda</taxon>
        <taxon>Insecta</taxon>
        <taxon>Pterygota</taxon>
        <taxon>Neoptera</taxon>
        <taxon>Endopterygota</taxon>
        <taxon>Coleoptera</taxon>
        <taxon>Polyphaga</taxon>
        <taxon>Cucujiformia</taxon>
        <taxon>Curculionidae</taxon>
        <taxon>Dryophthorinae</taxon>
        <taxon>Sitophilus</taxon>
    </lineage>
</organism>
<feature type="compositionally biased region" description="Polar residues" evidence="1">
    <location>
        <begin position="12"/>
        <end position="21"/>
    </location>
</feature>
<accession>A0A6J2Y8A2</accession>
<dbReference type="OrthoDB" id="6784865at2759"/>
<feature type="compositionally biased region" description="Basic and acidic residues" evidence="1">
    <location>
        <begin position="1"/>
        <end position="11"/>
    </location>
</feature>
<dbReference type="AlphaFoldDB" id="A0A6J2Y8A2"/>
<gene>
    <name evidence="3" type="primary">LOC115884875</name>
</gene>